<gene>
    <name evidence="4" type="ORF">HX798_26770</name>
</gene>
<feature type="transmembrane region" description="Helical" evidence="3">
    <location>
        <begin position="16"/>
        <end position="34"/>
    </location>
</feature>
<dbReference type="Proteomes" id="UP000542695">
    <property type="component" value="Unassembled WGS sequence"/>
</dbReference>
<dbReference type="EMBL" id="JACARV010000107">
    <property type="protein sequence ID" value="NWC83861.1"/>
    <property type="molecule type" value="Genomic_DNA"/>
</dbReference>
<keyword evidence="1" id="KW-0175">Coiled coil</keyword>
<accession>A0A7Y7ZF72</accession>
<proteinExistence type="predicted"/>
<reference evidence="4 5" key="1">
    <citation type="submission" date="2020-04" db="EMBL/GenBank/DDBJ databases">
        <title>Molecular characterization of pseudomonads from Agaricus bisporus reveal novel blotch 2 pathogens in Western Europe.</title>
        <authorList>
            <person name="Taparia T."/>
            <person name="Krijger M."/>
            <person name="Haynes E."/>
            <person name="Elpinstone J.G."/>
            <person name="Noble R."/>
            <person name="Van Der Wolf J."/>
        </authorList>
    </citation>
    <scope>NUCLEOTIDE SEQUENCE [LARGE SCALE GENOMIC DNA]</scope>
    <source>
        <strain evidence="4 5">P7765</strain>
    </source>
</reference>
<evidence type="ECO:0008006" key="6">
    <source>
        <dbReference type="Google" id="ProtNLM"/>
    </source>
</evidence>
<keyword evidence="3" id="KW-0472">Membrane</keyword>
<dbReference type="Pfam" id="PF03743">
    <property type="entry name" value="TrbI"/>
    <property type="match status" value="1"/>
</dbReference>
<evidence type="ECO:0000256" key="1">
    <source>
        <dbReference type="SAM" id="Coils"/>
    </source>
</evidence>
<evidence type="ECO:0000313" key="5">
    <source>
        <dbReference type="Proteomes" id="UP000542695"/>
    </source>
</evidence>
<comment type="caution">
    <text evidence="4">The sequence shown here is derived from an EMBL/GenBank/DDBJ whole genome shotgun (WGS) entry which is preliminary data.</text>
</comment>
<dbReference type="InterPro" id="IPR005498">
    <property type="entry name" value="T4SS_VirB10/TraB/TrbI"/>
</dbReference>
<feature type="region of interest" description="Disordered" evidence="2">
    <location>
        <begin position="138"/>
        <end position="232"/>
    </location>
</feature>
<name>A0A7Y7ZF72_PSEPU</name>
<keyword evidence="3" id="KW-1133">Transmembrane helix</keyword>
<sequence length="449" mass="48476">MIKDMFNRLDPKHRRWVAIGGGVAALLAVVFILAEFGGKPEKNNFQKKTITTILTDKDPRKVGIDSLANSTQKHERDIRLLNQNMKVLMEQGASQKEITGELKDVKRELEAFQEQLKLSKERSDAVEQQNKLLADGLAKGNQNHGAPTDGQSPEGTKADAEQRERSASRFNSASADPNKHQAAFFANAPQPVVEPTKPGQAKKKDAQASIRTIESAPAEDPSDKKEGEDETYLPAGSILSGALITGIDAPTGSNARKDPFPILLRIKKEAVLPNRFRADVRECFLIASAFGDLSSERAYMRAETISCVRDDGGVIENGMDAFASGEDGKAGVRGRLVSKQGAILARSLMAGFMQGVSEAFSVRQVPSINVTGTGSGSTSGVIDPVYQQAFNSQAMQGAAISGTGKALERIADFYLEMAENLYPVIEVDAAREIDFVVKKGTLLKIKKAA</sequence>
<protein>
    <recommendedName>
        <fullName evidence="6">Conjugal transfer protein TraB</fullName>
    </recommendedName>
</protein>
<feature type="compositionally biased region" description="Basic and acidic residues" evidence="2">
    <location>
        <begin position="156"/>
        <end position="167"/>
    </location>
</feature>
<evidence type="ECO:0000313" key="4">
    <source>
        <dbReference type="EMBL" id="NWC83861.1"/>
    </source>
</evidence>
<dbReference type="RefSeq" id="WP_177011221.1">
    <property type="nucleotide sequence ID" value="NZ_JACARV010000107.1"/>
</dbReference>
<organism evidence="4 5">
    <name type="scientific">Pseudomonas putida</name>
    <name type="common">Arthrobacter siderocapsulatus</name>
    <dbReference type="NCBI Taxonomy" id="303"/>
    <lineage>
        <taxon>Bacteria</taxon>
        <taxon>Pseudomonadati</taxon>
        <taxon>Pseudomonadota</taxon>
        <taxon>Gammaproteobacteria</taxon>
        <taxon>Pseudomonadales</taxon>
        <taxon>Pseudomonadaceae</taxon>
        <taxon>Pseudomonas</taxon>
    </lineage>
</organism>
<dbReference type="AlphaFoldDB" id="A0A7Y7ZF72"/>
<dbReference type="CDD" id="cd16430">
    <property type="entry name" value="TraB"/>
    <property type="match status" value="1"/>
</dbReference>
<evidence type="ECO:0000256" key="3">
    <source>
        <dbReference type="SAM" id="Phobius"/>
    </source>
</evidence>
<evidence type="ECO:0000256" key="2">
    <source>
        <dbReference type="SAM" id="MobiDB-lite"/>
    </source>
</evidence>
<feature type="compositionally biased region" description="Polar residues" evidence="2">
    <location>
        <begin position="140"/>
        <end position="154"/>
    </location>
</feature>
<keyword evidence="3" id="KW-0812">Transmembrane</keyword>
<feature type="coiled-coil region" evidence="1">
    <location>
        <begin position="64"/>
        <end position="129"/>
    </location>
</feature>